<gene>
    <name evidence="5" type="ORF">I602_471</name>
    <name evidence="6" type="ORF">SAMN05444353_1313</name>
</gene>
<dbReference type="GO" id="GO:0019867">
    <property type="term" value="C:outer membrane"/>
    <property type="evidence" value="ECO:0007669"/>
    <property type="project" value="InterPro"/>
</dbReference>
<dbReference type="PANTHER" id="PTHR12815:SF18">
    <property type="entry name" value="SORTING AND ASSEMBLY MACHINERY COMPONENT 50 HOMOLOG"/>
    <property type="match status" value="1"/>
</dbReference>
<dbReference type="AlphaFoldDB" id="A0A0M9CEB9"/>
<feature type="domain" description="Haemolysin activator HlyB C-terminal" evidence="3">
    <location>
        <begin position="325"/>
        <end position="515"/>
    </location>
</feature>
<keyword evidence="1" id="KW-0472">Membrane</keyword>
<dbReference type="EMBL" id="FNUE01000001">
    <property type="protein sequence ID" value="SEE23041.1"/>
    <property type="molecule type" value="Genomic_DNA"/>
</dbReference>
<sequence length="554" mass="64732">MNSNTKLAFLITIVFILYNITEINSQDFELKLLSKVKKENIVLSEINYPNKHKDSTSIENEITRVTNQLKKRGYFLNTVDSIIYTNRKVKAYFSLKEKITSIILEIKPSYLVYFNKNKLKNNKIKIPIENLDKLLSSITSKLDKQGKSFSSVEINNIILNKDELFGLLVIKESKKRTIDKITIRGYEQFSQVYLKMYLRIKKGDIFNEDLIKRTSNLTKRLSFIDQIKEPEILFTKDSTILYIYLRKNQNNSLDALVNFATEENGDFLLNGNIDLELNNILNSGEQFKLFWNRIGQERQEFKLSTSIPYIFKSNITPQIAFSLYRQDSSFTNINFKTSLSYNLNDKNSVSAFYSIENSENLESITNDIKEYDNYFIGLNYDYNNLKEKTIYNELSFSISTGIGSRKSDNQSFQQYNFKSSLSFLIKFNQRNQFYIRNKTGLLESKNYLTNELLRIGGANSIRGFNEQSIFAKQFSFFNFEYRFITNQNSYLYTITDIGGYKQENNYKSLIGLGFGYLFGNDKYTINLALATGKFDSSKLELQNTKFLISWINYF</sequence>
<name>A0A0M9CEB9_9FLAO</name>
<dbReference type="OrthoDB" id="9811416at2"/>
<keyword evidence="2" id="KW-0812">Transmembrane</keyword>
<dbReference type="Pfam" id="PF03865">
    <property type="entry name" value="ShlB"/>
    <property type="match status" value="1"/>
</dbReference>
<evidence type="ECO:0000259" key="4">
    <source>
        <dbReference type="Pfam" id="PF07244"/>
    </source>
</evidence>
<keyword evidence="8" id="KW-1185">Reference proteome</keyword>
<dbReference type="Proteomes" id="UP000183071">
    <property type="component" value="Unassembled WGS sequence"/>
</dbReference>
<feature type="domain" description="POTRA" evidence="4">
    <location>
        <begin position="177"/>
        <end position="227"/>
    </location>
</feature>
<dbReference type="PANTHER" id="PTHR12815">
    <property type="entry name" value="SORTING AND ASSEMBLY MACHINERY SAMM50 PROTEIN FAMILY MEMBER"/>
    <property type="match status" value="1"/>
</dbReference>
<dbReference type="RefSeq" id="WP_053973153.1">
    <property type="nucleotide sequence ID" value="NZ_FNUE01000001.1"/>
</dbReference>
<evidence type="ECO:0000313" key="8">
    <source>
        <dbReference type="Proteomes" id="UP000183071"/>
    </source>
</evidence>
<keyword evidence="1" id="KW-1134">Transmembrane beta strand</keyword>
<dbReference type="PATRIC" id="fig|1300348.6.peg.470"/>
<proteinExistence type="predicted"/>
<protein>
    <submittedName>
        <fullName evidence="6">Hemolysin activation/secretion protein</fullName>
    </submittedName>
    <submittedName>
        <fullName evidence="5">Outer membrane protein</fullName>
    </submittedName>
</protein>
<dbReference type="InterPro" id="IPR039910">
    <property type="entry name" value="D15-like"/>
</dbReference>
<reference evidence="5 7" key="1">
    <citation type="submission" date="2015-07" db="EMBL/GenBank/DDBJ databases">
        <title>Genome of Polaribacter dokdonenesis DSW-5, isolated from seawater off Dokdo in Korea.</title>
        <authorList>
            <person name="Yoon K."/>
            <person name="Song J.Y."/>
            <person name="Kim J.F."/>
        </authorList>
    </citation>
    <scope>NUCLEOTIDE SEQUENCE [LARGE SCALE GENOMIC DNA]</scope>
    <source>
        <strain evidence="5 7">DSW-5</strain>
    </source>
</reference>
<evidence type="ECO:0000313" key="5">
    <source>
        <dbReference type="EMBL" id="KOY50911.1"/>
    </source>
</evidence>
<evidence type="ECO:0000259" key="3">
    <source>
        <dbReference type="Pfam" id="PF03865"/>
    </source>
</evidence>
<dbReference type="EMBL" id="LGBR01000001">
    <property type="protein sequence ID" value="KOY50911.1"/>
    <property type="molecule type" value="Genomic_DNA"/>
</dbReference>
<dbReference type="InterPro" id="IPR005565">
    <property type="entry name" value="Hemolysn_activator_HlyB_C"/>
</dbReference>
<evidence type="ECO:0000313" key="6">
    <source>
        <dbReference type="EMBL" id="SEE23041.1"/>
    </source>
</evidence>
<evidence type="ECO:0000256" key="1">
    <source>
        <dbReference type="ARBA" id="ARBA00022452"/>
    </source>
</evidence>
<comment type="caution">
    <text evidence="5">The sequence shown here is derived from an EMBL/GenBank/DDBJ whole genome shotgun (WGS) entry which is preliminary data.</text>
</comment>
<dbReference type="Pfam" id="PF07244">
    <property type="entry name" value="POTRA"/>
    <property type="match status" value="1"/>
</dbReference>
<dbReference type="Gene3D" id="2.40.160.50">
    <property type="entry name" value="membrane protein fhac: a member of the omp85/tpsb transporter family"/>
    <property type="match status" value="1"/>
</dbReference>
<evidence type="ECO:0000313" key="7">
    <source>
        <dbReference type="Proteomes" id="UP000037716"/>
    </source>
</evidence>
<dbReference type="InterPro" id="IPR010827">
    <property type="entry name" value="BamA/TamA_POTRA"/>
</dbReference>
<dbReference type="Proteomes" id="UP000037716">
    <property type="component" value="Unassembled WGS sequence"/>
</dbReference>
<evidence type="ECO:0000256" key="2">
    <source>
        <dbReference type="ARBA" id="ARBA00022692"/>
    </source>
</evidence>
<reference evidence="6 8" key="2">
    <citation type="submission" date="2016-10" db="EMBL/GenBank/DDBJ databases">
        <authorList>
            <person name="Varghese N."/>
            <person name="Submissions S."/>
        </authorList>
    </citation>
    <scope>NUCLEOTIDE SEQUENCE [LARGE SCALE GENOMIC DNA]</scope>
    <source>
        <strain evidence="6 8">DSW-5</strain>
    </source>
</reference>
<dbReference type="STRING" id="1300348.I602_471"/>
<accession>A0A0M9CEB9</accession>
<organism evidence="5 7">
    <name type="scientific">Polaribacter dokdonensis DSW-5</name>
    <dbReference type="NCBI Taxonomy" id="1300348"/>
    <lineage>
        <taxon>Bacteria</taxon>
        <taxon>Pseudomonadati</taxon>
        <taxon>Bacteroidota</taxon>
        <taxon>Flavobacteriia</taxon>
        <taxon>Flavobacteriales</taxon>
        <taxon>Flavobacteriaceae</taxon>
    </lineage>
</organism>